<gene>
    <name evidence="1" type="ORF">E5358_08175</name>
</gene>
<protein>
    <submittedName>
        <fullName evidence="1">Uncharacterized protein</fullName>
    </submittedName>
</protein>
<reference evidence="1" key="1">
    <citation type="submission" date="2019-04" db="EMBL/GenBank/DDBJ databases">
        <title>Microbes associate with the intestines of laboratory mice.</title>
        <authorList>
            <person name="Navarre W."/>
            <person name="Wong E."/>
            <person name="Huang K."/>
            <person name="Tropini C."/>
            <person name="Ng K."/>
            <person name="Yu B."/>
        </authorList>
    </citation>
    <scope>NUCLEOTIDE SEQUENCE</scope>
    <source>
        <strain evidence="1">NM73_A23</strain>
    </source>
</reference>
<keyword evidence="2" id="KW-1185">Reference proteome</keyword>
<evidence type="ECO:0000313" key="1">
    <source>
        <dbReference type="EMBL" id="TGX82033.1"/>
    </source>
</evidence>
<evidence type="ECO:0000313" key="2">
    <source>
        <dbReference type="Proteomes" id="UP000308886"/>
    </source>
</evidence>
<organism evidence="1 2">
    <name type="scientific">Palleniella muris</name>
    <dbReference type="NCBI Taxonomy" id="3038145"/>
    <lineage>
        <taxon>Bacteria</taxon>
        <taxon>Pseudomonadati</taxon>
        <taxon>Bacteroidota</taxon>
        <taxon>Bacteroidia</taxon>
        <taxon>Bacteroidales</taxon>
        <taxon>Prevotellaceae</taxon>
        <taxon>Palleniella</taxon>
    </lineage>
</organism>
<sequence>MKVKNFATFGLFVDGEIIDSGSIHAMENEATRRILSGQSEAAHISVFDFDGDKVVEKAPVLSLRRNNDNIIIANMLLPDNSENVRKNLTLIEIKDIVDEIMECDSLVDRTEFDTVRCNIGGGMLWLCDLEKLQRHFDIKGVIAEGDNIALLIRNYQL</sequence>
<name>A0AC61QR28_9BACT</name>
<comment type="caution">
    <text evidence="1">The sequence shown here is derived from an EMBL/GenBank/DDBJ whole genome shotgun (WGS) entry which is preliminary data.</text>
</comment>
<dbReference type="Proteomes" id="UP000308886">
    <property type="component" value="Unassembled WGS sequence"/>
</dbReference>
<proteinExistence type="predicted"/>
<accession>A0AC61QR28</accession>
<dbReference type="EMBL" id="SRZC01000012">
    <property type="protein sequence ID" value="TGX82033.1"/>
    <property type="molecule type" value="Genomic_DNA"/>
</dbReference>